<keyword evidence="4" id="KW-1185">Reference proteome</keyword>
<protein>
    <recommendedName>
        <fullName evidence="2">Putative zinc-finger domain-containing protein</fullName>
    </recommendedName>
</protein>
<dbReference type="RefSeq" id="WP_061503391.1">
    <property type="nucleotide sequence ID" value="NZ_CP010951.1"/>
</dbReference>
<dbReference type="Gene3D" id="1.10.10.1320">
    <property type="entry name" value="Anti-sigma factor, zinc-finger domain"/>
    <property type="match status" value="1"/>
</dbReference>
<feature type="transmembrane region" description="Helical" evidence="1">
    <location>
        <begin position="93"/>
        <end position="112"/>
    </location>
</feature>
<name>A0A127K1G2_9BURK</name>
<evidence type="ECO:0000256" key="1">
    <source>
        <dbReference type="SAM" id="Phobius"/>
    </source>
</evidence>
<proteinExistence type="predicted"/>
<evidence type="ECO:0000313" key="3">
    <source>
        <dbReference type="EMBL" id="AMO24972.1"/>
    </source>
</evidence>
<dbReference type="Proteomes" id="UP000070433">
    <property type="component" value="Chromosome"/>
</dbReference>
<dbReference type="InterPro" id="IPR027383">
    <property type="entry name" value="Znf_put"/>
</dbReference>
<feature type="domain" description="Putative zinc-finger" evidence="2">
    <location>
        <begin position="13"/>
        <end position="44"/>
    </location>
</feature>
<evidence type="ECO:0000259" key="2">
    <source>
        <dbReference type="Pfam" id="PF13490"/>
    </source>
</evidence>
<keyword evidence="1" id="KW-1133">Transmembrane helix</keyword>
<keyword evidence="1" id="KW-0472">Membrane</keyword>
<dbReference type="InterPro" id="IPR041916">
    <property type="entry name" value="Anti_sigma_zinc_sf"/>
</dbReference>
<keyword evidence="1" id="KW-0812">Transmembrane</keyword>
<dbReference type="Pfam" id="PF13490">
    <property type="entry name" value="zf-HC2"/>
    <property type="match status" value="1"/>
</dbReference>
<sequence>MNVVHLEDPHFATQSLLPWYATGRLDAADVAQVETHLAGCPACRAELEFERKLLAAQPLPADAAAVEAGLDSMRKLIRTAAPASRRPAPWLRWALGAQFVVLALLLLVWALPRPATEAVYRALGAPSAAALPNAIVIFKPQATEQEIRSALRLGEARIVDGPTASNAYLLSVDREHPLAAIERLRLQPAVLLAESLDPRPPR</sequence>
<dbReference type="AlphaFoldDB" id="A0A127K1G2"/>
<dbReference type="OrthoDB" id="5958009at2"/>
<accession>A0A127K1G2</accession>
<gene>
    <name evidence="3" type="ORF">UC35_21750</name>
</gene>
<dbReference type="EMBL" id="CP010951">
    <property type="protein sequence ID" value="AMO24972.1"/>
    <property type="molecule type" value="Genomic_DNA"/>
</dbReference>
<organism evidence="3 4">
    <name type="scientific">Ramlibacter tataouinensis</name>
    <dbReference type="NCBI Taxonomy" id="94132"/>
    <lineage>
        <taxon>Bacteria</taxon>
        <taxon>Pseudomonadati</taxon>
        <taxon>Pseudomonadota</taxon>
        <taxon>Betaproteobacteria</taxon>
        <taxon>Burkholderiales</taxon>
        <taxon>Comamonadaceae</taxon>
        <taxon>Ramlibacter</taxon>
    </lineage>
</organism>
<evidence type="ECO:0000313" key="4">
    <source>
        <dbReference type="Proteomes" id="UP000070433"/>
    </source>
</evidence>
<reference evidence="3 4" key="1">
    <citation type="journal article" date="2014" name="Int. J. Syst. Evol. Microbiol.">
        <title>Ramlibacter solisilvae sp. nov., isolated from forest soil, and emended description of the genus Ramlibacter.</title>
        <authorList>
            <person name="Lee H.J."/>
            <person name="Lee S.H."/>
            <person name="Lee S.S."/>
            <person name="Lee J.S."/>
            <person name="Kim Y."/>
            <person name="Kim S.C."/>
            <person name="Jeon C.O."/>
        </authorList>
    </citation>
    <scope>NUCLEOTIDE SEQUENCE [LARGE SCALE GENOMIC DNA]</scope>
    <source>
        <strain evidence="3 4">5-10</strain>
    </source>
</reference>